<dbReference type="Proteomes" id="UP000092952">
    <property type="component" value="Chromosome"/>
</dbReference>
<dbReference type="RefSeq" id="WP_068802283.1">
    <property type="nucleotide sequence ID" value="NZ_CP014671.1"/>
</dbReference>
<dbReference type="AlphaFoldDB" id="A0A1B1YPT1"/>
<sequence length="122" mass="13630">MAMTAPSAHRPTARHPNEVDLKRIARALRSRRRYRYVTPSVHAAPGGYRIDSPCCSRNIDPGGGVIDIALLEHRADAAPDSGPWCLYARDHAAGAWQFCGSHRRLADALDLLCADPERRFWR</sequence>
<evidence type="ECO:0000313" key="1">
    <source>
        <dbReference type="EMBL" id="ANX02768.1"/>
    </source>
</evidence>
<dbReference type="STRING" id="1810504.PG2T_00180"/>
<keyword evidence="2" id="KW-1185">Reference proteome</keyword>
<organism evidence="1 2">
    <name type="scientific">Immundisolibacter cernigliae</name>
    <dbReference type="NCBI Taxonomy" id="1810504"/>
    <lineage>
        <taxon>Bacteria</taxon>
        <taxon>Pseudomonadati</taxon>
        <taxon>Pseudomonadota</taxon>
        <taxon>Gammaproteobacteria</taxon>
        <taxon>Immundisolibacterales</taxon>
        <taxon>Immundisolibacteraceae</taxon>
        <taxon>Immundisolibacter</taxon>
    </lineage>
</organism>
<evidence type="ECO:0008006" key="3">
    <source>
        <dbReference type="Google" id="ProtNLM"/>
    </source>
</evidence>
<dbReference type="InParanoid" id="A0A1B1YPT1"/>
<gene>
    <name evidence="1" type="ORF">PG2T_00180</name>
</gene>
<name>A0A1B1YPT1_9GAMM</name>
<evidence type="ECO:0000313" key="2">
    <source>
        <dbReference type="Proteomes" id="UP000092952"/>
    </source>
</evidence>
<dbReference type="InterPro" id="IPR021388">
    <property type="entry name" value="DUF3024"/>
</dbReference>
<dbReference type="KEGG" id="gbi:PG2T_00180"/>
<proteinExistence type="predicted"/>
<dbReference type="OrthoDB" id="5566889at2"/>
<reference evidence="2" key="1">
    <citation type="submission" date="2016-03" db="EMBL/GenBank/DDBJ databases">
        <title>Complete genome sequence of Solimmundus cernigliae, representing a novel lineage of polycyclic aromatic hydrocarbon degraders within the Gammaproteobacteria.</title>
        <authorList>
            <person name="Singleton D.R."/>
            <person name="Dickey A.N."/>
            <person name="Scholl E.H."/>
            <person name="Wright F.A."/>
            <person name="Aitken M.D."/>
        </authorList>
    </citation>
    <scope>NUCLEOTIDE SEQUENCE [LARGE SCALE GENOMIC DNA]</scope>
    <source>
        <strain evidence="2">TR3.2</strain>
    </source>
</reference>
<accession>A0A1B1YPT1</accession>
<dbReference type="Pfam" id="PF11225">
    <property type="entry name" value="DUF3024"/>
    <property type="match status" value="1"/>
</dbReference>
<protein>
    <recommendedName>
        <fullName evidence="3">DUF3024 domain-containing protein</fullName>
    </recommendedName>
</protein>
<dbReference type="EMBL" id="CP014671">
    <property type="protein sequence ID" value="ANX02768.1"/>
    <property type="molecule type" value="Genomic_DNA"/>
</dbReference>